<dbReference type="InterPro" id="IPR050280">
    <property type="entry name" value="OMP_Chaperone_SurA"/>
</dbReference>
<dbReference type="Pfam" id="PF22506">
    <property type="entry name" value="Cj1289-like_C"/>
    <property type="match status" value="1"/>
</dbReference>
<feature type="domain" description="Cj1289-like C-terminal" evidence="3">
    <location>
        <begin position="136"/>
        <end position="229"/>
    </location>
</feature>
<comment type="caution">
    <text evidence="4">The sequence shown here is derived from an EMBL/GenBank/DDBJ whole genome shotgun (WGS) entry which is preliminary data.</text>
</comment>
<keyword evidence="5" id="KW-1185">Reference proteome</keyword>
<dbReference type="PANTHER" id="PTHR47637">
    <property type="entry name" value="CHAPERONE SURA"/>
    <property type="match status" value="1"/>
</dbReference>
<dbReference type="Proteomes" id="UP000233248">
    <property type="component" value="Unassembled WGS sequence"/>
</dbReference>
<evidence type="ECO:0000313" key="5">
    <source>
        <dbReference type="Proteomes" id="UP000233248"/>
    </source>
</evidence>
<dbReference type="SUPFAM" id="SSF109998">
    <property type="entry name" value="Triger factor/SurA peptide-binding domain-like"/>
    <property type="match status" value="1"/>
</dbReference>
<feature type="signal peptide" evidence="2">
    <location>
        <begin position="1"/>
        <end position="17"/>
    </location>
</feature>
<keyword evidence="4" id="KW-0413">Isomerase</keyword>
<proteinExistence type="predicted"/>
<keyword evidence="1 2" id="KW-0732">Signal</keyword>
<gene>
    <name evidence="4" type="ORF">CP960_10050</name>
</gene>
<protein>
    <submittedName>
        <fullName evidence="4">Peptidylprolyl isomerase</fullName>
    </submittedName>
</protein>
<dbReference type="AlphaFoldDB" id="A0A2N1J150"/>
<dbReference type="EMBL" id="NXIF01000038">
    <property type="protein sequence ID" value="PKI80283.1"/>
    <property type="molecule type" value="Genomic_DNA"/>
</dbReference>
<reference evidence="4 5" key="1">
    <citation type="submission" date="2017-09" db="EMBL/GenBank/DDBJ databases">
        <title>Genomics of the genus Arcobacter.</title>
        <authorList>
            <person name="Perez-Cataluna A."/>
            <person name="Figueras M.J."/>
            <person name="Salas-Masso N."/>
        </authorList>
    </citation>
    <scope>NUCLEOTIDE SEQUENCE [LARGE SCALE GENOMIC DNA]</scope>
    <source>
        <strain evidence="4 5">DSM 18005</strain>
    </source>
</reference>
<organism evidence="4 5">
    <name type="scientific">Malaciobacter halophilus</name>
    <dbReference type="NCBI Taxonomy" id="197482"/>
    <lineage>
        <taxon>Bacteria</taxon>
        <taxon>Pseudomonadati</taxon>
        <taxon>Campylobacterota</taxon>
        <taxon>Epsilonproteobacteria</taxon>
        <taxon>Campylobacterales</taxon>
        <taxon>Arcobacteraceae</taxon>
        <taxon>Malaciobacter</taxon>
    </lineage>
</organism>
<evidence type="ECO:0000259" key="3">
    <source>
        <dbReference type="Pfam" id="PF22506"/>
    </source>
</evidence>
<dbReference type="InterPro" id="IPR027304">
    <property type="entry name" value="Trigger_fact/SurA_dom_sf"/>
</dbReference>
<dbReference type="GO" id="GO:0003755">
    <property type="term" value="F:peptidyl-prolyl cis-trans isomerase activity"/>
    <property type="evidence" value="ECO:0007669"/>
    <property type="project" value="InterPro"/>
</dbReference>
<dbReference type="Gene3D" id="3.10.50.40">
    <property type="match status" value="1"/>
</dbReference>
<sequence>MKKLLGTLLLSTTISFAGLVDAVALVVNDEPITLFDIDKRMVQAKVSKKEAVSSLIDEVLYEQLIKDKNINVDVFDINNYLEKIAASNGMDLYTFKSIIKQKYKNYEAYEEEIKRRIQREKLIGKLVRGNLKIATEEDLKIYYENNKNQFTTAKTIDVIQYASRNKAALIAVQKNPMAVSNEVSQSNISLEQEKLNSQMRYLLNDTKVNQFTPVIAADNQYVTLLVREKKGVNTLAFEEVKNKIFTVLMQKREQNFLKEYFEKLKLTANIKVVR</sequence>
<dbReference type="KEGG" id="ahs:AHALO_0081"/>
<dbReference type="InterPro" id="IPR055131">
    <property type="entry name" value="Cj1289-like_C"/>
</dbReference>
<dbReference type="RefSeq" id="WP_101185279.1">
    <property type="nucleotide sequence ID" value="NZ_CP031218.1"/>
</dbReference>
<dbReference type="Gene3D" id="1.10.4030.10">
    <property type="entry name" value="Porin chaperone SurA, peptide-binding domain"/>
    <property type="match status" value="1"/>
</dbReference>
<evidence type="ECO:0000256" key="2">
    <source>
        <dbReference type="SAM" id="SignalP"/>
    </source>
</evidence>
<feature type="chain" id="PRO_5014910102" evidence="2">
    <location>
        <begin position="18"/>
        <end position="274"/>
    </location>
</feature>
<accession>A0A2N1J150</accession>
<dbReference type="OrthoDB" id="5345137at2"/>
<dbReference type="PANTHER" id="PTHR47637:SF1">
    <property type="entry name" value="CHAPERONE SURA"/>
    <property type="match status" value="1"/>
</dbReference>
<evidence type="ECO:0000313" key="4">
    <source>
        <dbReference type="EMBL" id="PKI80283.1"/>
    </source>
</evidence>
<evidence type="ECO:0000256" key="1">
    <source>
        <dbReference type="ARBA" id="ARBA00022729"/>
    </source>
</evidence>
<dbReference type="InterPro" id="IPR046357">
    <property type="entry name" value="PPIase_dom_sf"/>
</dbReference>
<name>A0A2N1J150_9BACT</name>